<evidence type="ECO:0000256" key="3">
    <source>
        <dbReference type="ARBA" id="ARBA00022475"/>
    </source>
</evidence>
<evidence type="ECO:0000256" key="5">
    <source>
        <dbReference type="ARBA" id="ARBA00022729"/>
    </source>
</evidence>
<dbReference type="SUPFAM" id="SSF52058">
    <property type="entry name" value="L domain-like"/>
    <property type="match status" value="3"/>
</dbReference>
<dbReference type="GO" id="GO:0009986">
    <property type="term" value="C:cell surface"/>
    <property type="evidence" value="ECO:0007669"/>
    <property type="project" value="TreeGrafter"/>
</dbReference>
<keyword evidence="7" id="KW-0449">Lipoprotein</keyword>
<dbReference type="RefSeq" id="XP_003685907.1">
    <property type="nucleotide sequence ID" value="XM_003685859.1"/>
</dbReference>
<keyword evidence="4" id="KW-0336">GPI-anchor</keyword>
<evidence type="ECO:0008006" key="11">
    <source>
        <dbReference type="Google" id="ProtNLM"/>
    </source>
</evidence>
<dbReference type="Gene3D" id="3.80.20.20">
    <property type="entry name" value="Receptor L-domain"/>
    <property type="match status" value="2"/>
</dbReference>
<dbReference type="eggNOG" id="ENOG502QT4Q">
    <property type="taxonomic scope" value="Eukaryota"/>
</dbReference>
<keyword evidence="10" id="KW-1185">Reference proteome</keyword>
<keyword evidence="3" id="KW-1003">Cell membrane</keyword>
<dbReference type="GO" id="GO:0009277">
    <property type="term" value="C:fungal-type cell wall"/>
    <property type="evidence" value="ECO:0007669"/>
    <property type="project" value="TreeGrafter"/>
</dbReference>
<dbReference type="PANTHER" id="PTHR31018:SF12">
    <property type="entry name" value="SPORULATION-SPECIFIC PROTEIN 2-RELATED"/>
    <property type="match status" value="1"/>
</dbReference>
<keyword evidence="5" id="KW-0732">Signal</keyword>
<dbReference type="STRING" id="1071381.G8BU95"/>
<gene>
    <name evidence="9" type="primary">TPHA0E03840</name>
    <name evidence="9" type="ordered locus">TPHA_0E03840</name>
</gene>
<evidence type="ECO:0000256" key="2">
    <source>
        <dbReference type="ARBA" id="ARBA00005798"/>
    </source>
</evidence>
<dbReference type="InterPro" id="IPR051648">
    <property type="entry name" value="CWI-Assembly_Regulator"/>
</dbReference>
<comment type="subcellular location">
    <subcellularLocation>
        <location evidence="1">Cell membrane</location>
        <topology evidence="1">Lipid-anchor</topology>
        <topology evidence="1">GPI-anchor</topology>
    </subcellularLocation>
</comment>
<evidence type="ECO:0000256" key="7">
    <source>
        <dbReference type="ARBA" id="ARBA00023288"/>
    </source>
</evidence>
<dbReference type="OrthoDB" id="536881at2759"/>
<dbReference type="KEGG" id="tpf:TPHA_0E03840"/>
<dbReference type="InterPro" id="IPR036941">
    <property type="entry name" value="Rcpt_L-dom_sf"/>
</dbReference>
<organism evidence="9 10">
    <name type="scientific">Tetrapisispora phaffii (strain ATCC 24235 / CBS 4417 / NBRC 1672 / NRRL Y-8282 / UCD 70-5)</name>
    <name type="common">Yeast</name>
    <name type="synonym">Fabospora phaffii</name>
    <dbReference type="NCBI Taxonomy" id="1071381"/>
    <lineage>
        <taxon>Eukaryota</taxon>
        <taxon>Fungi</taxon>
        <taxon>Dikarya</taxon>
        <taxon>Ascomycota</taxon>
        <taxon>Saccharomycotina</taxon>
        <taxon>Saccharomycetes</taxon>
        <taxon>Saccharomycetales</taxon>
        <taxon>Saccharomycetaceae</taxon>
        <taxon>Tetrapisispora</taxon>
    </lineage>
</organism>
<evidence type="ECO:0000313" key="9">
    <source>
        <dbReference type="EMBL" id="CCE63473.1"/>
    </source>
</evidence>
<feature type="region of interest" description="Disordered" evidence="8">
    <location>
        <begin position="423"/>
        <end position="459"/>
    </location>
</feature>
<proteinExistence type="inferred from homology"/>
<dbReference type="GO" id="GO:0005886">
    <property type="term" value="C:plasma membrane"/>
    <property type="evidence" value="ECO:0007669"/>
    <property type="project" value="UniProtKB-SubCell"/>
</dbReference>
<dbReference type="GO" id="GO:0030476">
    <property type="term" value="P:ascospore wall assembly"/>
    <property type="evidence" value="ECO:0007669"/>
    <property type="project" value="TreeGrafter"/>
</dbReference>
<reference evidence="9 10" key="1">
    <citation type="journal article" date="2011" name="Proc. Natl. Acad. Sci. U.S.A.">
        <title>Evolutionary erosion of yeast sex chromosomes by mating-type switching accidents.</title>
        <authorList>
            <person name="Gordon J.L."/>
            <person name="Armisen D."/>
            <person name="Proux-Wera E."/>
            <person name="Oheigeartaigh S.S."/>
            <person name="Byrne K.P."/>
            <person name="Wolfe K.H."/>
        </authorList>
    </citation>
    <scope>NUCLEOTIDE SEQUENCE [LARGE SCALE GENOMIC DNA]</scope>
    <source>
        <strain evidence="10">ATCC 24235 / CBS 4417 / NBRC 1672 / NRRL Y-8282 / UCD 70-5</strain>
    </source>
</reference>
<dbReference type="PANTHER" id="PTHR31018">
    <property type="entry name" value="SPORULATION-SPECIFIC PROTEIN-RELATED"/>
    <property type="match status" value="1"/>
</dbReference>
<name>G8BU95_TETPH</name>
<evidence type="ECO:0000313" key="10">
    <source>
        <dbReference type="Proteomes" id="UP000005666"/>
    </source>
</evidence>
<dbReference type="GO" id="GO:0098552">
    <property type="term" value="C:side of membrane"/>
    <property type="evidence" value="ECO:0007669"/>
    <property type="project" value="UniProtKB-KW"/>
</dbReference>
<dbReference type="AlphaFoldDB" id="G8BU95"/>
<comment type="similarity">
    <text evidence="2">Belongs to the SPS2 family.</text>
</comment>
<keyword evidence="4" id="KW-0472">Membrane</keyword>
<accession>G8BU95</accession>
<evidence type="ECO:0000256" key="8">
    <source>
        <dbReference type="SAM" id="MobiDB-lite"/>
    </source>
</evidence>
<evidence type="ECO:0000256" key="4">
    <source>
        <dbReference type="ARBA" id="ARBA00022622"/>
    </source>
</evidence>
<keyword evidence="6" id="KW-0325">Glycoprotein</keyword>
<evidence type="ECO:0000256" key="6">
    <source>
        <dbReference type="ARBA" id="ARBA00023180"/>
    </source>
</evidence>
<dbReference type="Proteomes" id="UP000005666">
    <property type="component" value="Chromosome 5"/>
</dbReference>
<sequence>MNLLILLLISFATASYIHHPDRYNMVQQGSFKSHNVKPGSIIWIQKRDLLSLGDQKFQLLNNELLMQKQDPFEKVSYEKSTPVLEQCRKDSYVIESKQELYALQNACQKLMGSIHISNYDSSDVDFGNIEEIEGSIQIEENSNIVNINAPHLKKIKDTFVLQSLTSLVSLNIPELVSVKVIDWKVVPILNYVQLNKEITEIESITISDTSLSYIDGFDNIEKISTFNINNNRFLETIKTNLKEVTEQFTIHANSRELELEMPELQYAKNITVRDTSKVSFPKLEKVTSSMEFIENIFTDLEIPTLTSVGGTVGIIDNPNLSNVDLSGITFINGGLMVTKNDKLTNLSFLPKLKQIGGAIHFEGKFQETDFPDLKLVKGSAYINSNSDQLDCDTWTTPVSGRSIIRGGKIECISGKKQKSLSVNEDGEVIKGSEKSTNNDEKDKSKDSGESSGKKPGYFSRIKNDSTSYSNQFSYFHLAVSVIFCSSMLLHI</sequence>
<protein>
    <recommendedName>
        <fullName evidence="11">Receptor L-domain domain-containing protein</fullName>
    </recommendedName>
</protein>
<dbReference type="HOGENOM" id="CLU_035846_2_1_1"/>
<dbReference type="EMBL" id="HE612860">
    <property type="protein sequence ID" value="CCE63473.1"/>
    <property type="molecule type" value="Genomic_DNA"/>
</dbReference>
<dbReference type="OMA" id="NNNRYME"/>
<evidence type="ECO:0000256" key="1">
    <source>
        <dbReference type="ARBA" id="ARBA00004609"/>
    </source>
</evidence>
<feature type="compositionally biased region" description="Basic and acidic residues" evidence="8">
    <location>
        <begin position="427"/>
        <end position="452"/>
    </location>
</feature>
<dbReference type="GeneID" id="11531509"/>